<name>A0ABZ2KY86_9BACT</name>
<evidence type="ECO:0000313" key="3">
    <source>
        <dbReference type="Proteomes" id="UP001374803"/>
    </source>
</evidence>
<dbReference type="Proteomes" id="UP001374803">
    <property type="component" value="Chromosome"/>
</dbReference>
<reference evidence="2" key="1">
    <citation type="submission" date="2021-12" db="EMBL/GenBank/DDBJ databases">
        <title>Discovery of the Pendulisporaceae a myxobacterial family with distinct sporulation behavior and unique specialized metabolism.</title>
        <authorList>
            <person name="Garcia R."/>
            <person name="Popoff A."/>
            <person name="Bader C.D."/>
            <person name="Loehr J."/>
            <person name="Walesch S."/>
            <person name="Walt C."/>
            <person name="Boldt J."/>
            <person name="Bunk B."/>
            <person name="Haeckl F.J.F.P.J."/>
            <person name="Gunesch A.P."/>
            <person name="Birkelbach J."/>
            <person name="Nuebel U."/>
            <person name="Pietschmann T."/>
            <person name="Bach T."/>
            <person name="Mueller R."/>
        </authorList>
    </citation>
    <scope>NUCLEOTIDE SEQUENCE</scope>
    <source>
        <strain evidence="2">MSr11367</strain>
    </source>
</reference>
<gene>
    <name evidence="2" type="ORF">LVJ94_42965</name>
</gene>
<dbReference type="RefSeq" id="WP_394833286.1">
    <property type="nucleotide sequence ID" value="NZ_CP089929.1"/>
</dbReference>
<proteinExistence type="predicted"/>
<evidence type="ECO:0008006" key="4">
    <source>
        <dbReference type="Google" id="ProtNLM"/>
    </source>
</evidence>
<dbReference type="EMBL" id="CP089983">
    <property type="protein sequence ID" value="WXB03654.1"/>
    <property type="molecule type" value="Genomic_DNA"/>
</dbReference>
<protein>
    <recommendedName>
        <fullName evidence="4">CBM11 domain-containing protein</fullName>
    </recommendedName>
</protein>
<feature type="region of interest" description="Disordered" evidence="1">
    <location>
        <begin position="85"/>
        <end position="115"/>
    </location>
</feature>
<feature type="region of interest" description="Disordered" evidence="1">
    <location>
        <begin position="34"/>
        <end position="53"/>
    </location>
</feature>
<dbReference type="InterPro" id="IPR008979">
    <property type="entry name" value="Galactose-bd-like_sf"/>
</dbReference>
<evidence type="ECO:0000256" key="1">
    <source>
        <dbReference type="SAM" id="MobiDB-lite"/>
    </source>
</evidence>
<evidence type="ECO:0000313" key="2">
    <source>
        <dbReference type="EMBL" id="WXB03654.1"/>
    </source>
</evidence>
<sequence>MRRALAGLLFVPFAMGCGLVFGISSGELDPDALGDGGRADVATDSNPPTDAPVKCDDPLLIDDLEDGNAAIPRCAGRQGAWSVFNDETAGGTQSPSPGAPFTLGTPGAPESSKFAAHTSGRGYKKAGMRFALNQVPGSERETYDASGYSGIRFRAKMAEPLQKVYLNVRDKSRDPAGGVCTPGVCGDLFGEGFPVTTEWQEFKVTWDKLEPDKDAGAAKVDSAHVYAIDFHVYSQEMIAFDFWVDDVAFLP</sequence>
<accession>A0ABZ2KY86</accession>
<dbReference type="Gene3D" id="2.60.120.430">
    <property type="entry name" value="Galactose-binding lectin"/>
    <property type="match status" value="1"/>
</dbReference>
<dbReference type="SUPFAM" id="SSF49785">
    <property type="entry name" value="Galactose-binding domain-like"/>
    <property type="match status" value="1"/>
</dbReference>
<dbReference type="PROSITE" id="PS51257">
    <property type="entry name" value="PROKAR_LIPOPROTEIN"/>
    <property type="match status" value="1"/>
</dbReference>
<keyword evidence="3" id="KW-1185">Reference proteome</keyword>
<organism evidence="2 3">
    <name type="scientific">Pendulispora rubella</name>
    <dbReference type="NCBI Taxonomy" id="2741070"/>
    <lineage>
        <taxon>Bacteria</taxon>
        <taxon>Pseudomonadati</taxon>
        <taxon>Myxococcota</taxon>
        <taxon>Myxococcia</taxon>
        <taxon>Myxococcales</taxon>
        <taxon>Sorangiineae</taxon>
        <taxon>Pendulisporaceae</taxon>
        <taxon>Pendulispora</taxon>
    </lineage>
</organism>